<dbReference type="Pfam" id="PF00972">
    <property type="entry name" value="Flavi_NS5"/>
    <property type="match status" value="1"/>
</dbReference>
<dbReference type="InterPro" id="IPR007094">
    <property type="entry name" value="RNA-dir_pol_PSvirus"/>
</dbReference>
<name>O55786_9FLAV</name>
<keyword evidence="1" id="KW-0696">RNA-directed RNA polymerase</keyword>
<reference evidence="9 10" key="1">
    <citation type="journal article" date="1998" name="J. Virol.">
        <title>Phylogeny of the genus Flavivirus.</title>
        <authorList>
            <person name="Kuno G."/>
            <person name="Chang G.J."/>
            <person name="Tsuchiya K.R."/>
            <person name="Karabatsos N."/>
            <person name="Cropp C.B."/>
        </authorList>
    </citation>
    <scope>NUCLEOTIDE SEQUENCE [LARGE SCALE GENOMIC DNA]</scope>
    <source>
        <strain evidence="9 10">VenA-1809</strain>
    </source>
</reference>
<keyword evidence="6" id="KW-0472">Membrane</keyword>
<keyword evidence="4" id="KW-0347">Helicase</keyword>
<comment type="catalytic activity">
    <reaction evidence="7">
        <text>ATP + H2O = ADP + phosphate + H(+)</text>
        <dbReference type="Rhea" id="RHEA:13065"/>
        <dbReference type="ChEBI" id="CHEBI:15377"/>
        <dbReference type="ChEBI" id="CHEBI:15378"/>
        <dbReference type="ChEBI" id="CHEBI:30616"/>
        <dbReference type="ChEBI" id="CHEBI:43474"/>
        <dbReference type="ChEBI" id="CHEBI:456216"/>
        <dbReference type="EC" id="3.6.4.13"/>
    </reaction>
</comment>
<evidence type="ECO:0000313" key="10">
    <source>
        <dbReference type="Proteomes" id="UP000296535"/>
    </source>
</evidence>
<keyword evidence="3" id="KW-0548">Nucleotidyltransferase</keyword>
<keyword evidence="4" id="KW-0547">Nucleotide-binding</keyword>
<dbReference type="EMBL" id="AF013362">
    <property type="protein sequence ID" value="AAC58750.1"/>
    <property type="molecule type" value="Genomic_RNA"/>
</dbReference>
<evidence type="ECO:0000256" key="5">
    <source>
        <dbReference type="ARBA" id="ARBA00022953"/>
    </source>
</evidence>
<dbReference type="Gene3D" id="3.30.70.2840">
    <property type="entry name" value="Flavivirus RNA-directed RNA polymerase, thumb domain"/>
    <property type="match status" value="1"/>
</dbReference>
<sequence>KLGEFGKAKGSRAIWYMWLGARFLEFEALGFLNEDHWLSRENSGAGVEGIGLQRLGYVLRDMGRGGGKIYADDVAGWDTRITEKDLDNEMIVLEHMEPAHKKLAHAIFTLTYRHKVVRVMRPGPNGRTYMDVISREDQRGSGQVVTYALNTFTNAIVQLIRSAEAEGIITAFSIEEVSESVLDELLKWLEDFVWERLKMMAISGDDCAVKACDERFATALNFLNAMSKVRKDIPEWKPSSGWSDWQQVPFCSHHFVEIRMKDGRELVVPCRHQDELVGRARVSPGATWTIRESACMAKAYAQMWMLMYFHRRDLRIMANAICSAVPVDWVPTGRTTWSIHGKGE</sequence>
<keyword evidence="2" id="KW-0808">Transferase</keyword>
<keyword evidence="4" id="KW-0378">Hydrolase</keyword>
<dbReference type="Proteomes" id="UP000296535">
    <property type="component" value="Segment"/>
</dbReference>
<evidence type="ECO:0000259" key="8">
    <source>
        <dbReference type="PROSITE" id="PS50507"/>
    </source>
</evidence>
<gene>
    <name evidence="9" type="primary">NS5</name>
</gene>
<keyword evidence="4" id="KW-0067">ATP-binding</keyword>
<dbReference type="GO" id="GO:0003724">
    <property type="term" value="F:RNA helicase activity"/>
    <property type="evidence" value="ECO:0007669"/>
    <property type="project" value="UniProtKB-EC"/>
</dbReference>
<evidence type="ECO:0000256" key="6">
    <source>
        <dbReference type="ARBA" id="ARBA00023136"/>
    </source>
</evidence>
<dbReference type="SUPFAM" id="SSF56672">
    <property type="entry name" value="DNA/RNA polymerases"/>
    <property type="match status" value="1"/>
</dbReference>
<evidence type="ECO:0000313" key="9">
    <source>
        <dbReference type="EMBL" id="AAC58750.1"/>
    </source>
</evidence>
<keyword evidence="5" id="KW-0693">Viral RNA replication</keyword>
<feature type="domain" description="RdRp catalytic" evidence="8">
    <location>
        <begin position="67"/>
        <end position="219"/>
    </location>
</feature>
<proteinExistence type="predicted"/>
<dbReference type="GO" id="GO:0039694">
    <property type="term" value="P:viral RNA genome replication"/>
    <property type="evidence" value="ECO:0007669"/>
    <property type="project" value="InterPro"/>
</dbReference>
<evidence type="ECO:0000256" key="4">
    <source>
        <dbReference type="ARBA" id="ARBA00022806"/>
    </source>
</evidence>
<dbReference type="PROSITE" id="PS50507">
    <property type="entry name" value="RDRP_SSRNA_POS"/>
    <property type="match status" value="1"/>
</dbReference>
<dbReference type="GO" id="GO:0005524">
    <property type="term" value="F:ATP binding"/>
    <property type="evidence" value="ECO:0007669"/>
    <property type="project" value="InterPro"/>
</dbReference>
<evidence type="ECO:0000256" key="7">
    <source>
        <dbReference type="ARBA" id="ARBA00047984"/>
    </source>
</evidence>
<feature type="non-terminal residue" evidence="9">
    <location>
        <position position="344"/>
    </location>
</feature>
<dbReference type="InterPro" id="IPR000208">
    <property type="entry name" value="Flavi_RdRp_fingers/palm"/>
</dbReference>
<dbReference type="InterPro" id="IPR043502">
    <property type="entry name" value="DNA/RNA_pol_sf"/>
</dbReference>
<dbReference type="InterPro" id="IPR046811">
    <property type="entry name" value="Flavi_NS5_thumb"/>
</dbReference>
<protein>
    <submittedName>
        <fullName evidence="9">NS5 protein</fullName>
    </submittedName>
</protein>
<evidence type="ECO:0000256" key="3">
    <source>
        <dbReference type="ARBA" id="ARBA00022695"/>
    </source>
</evidence>
<feature type="non-terminal residue" evidence="9">
    <location>
        <position position="1"/>
    </location>
</feature>
<dbReference type="GO" id="GO:0003968">
    <property type="term" value="F:RNA-directed RNA polymerase activity"/>
    <property type="evidence" value="ECO:0007669"/>
    <property type="project" value="UniProtKB-KW"/>
</dbReference>
<accession>O55786</accession>
<dbReference type="Gene3D" id="1.10.260.90">
    <property type="match status" value="1"/>
</dbReference>
<dbReference type="Pfam" id="PF20483">
    <property type="entry name" value="Flavi_NS5_thumb"/>
    <property type="match status" value="1"/>
</dbReference>
<organism evidence="9 10">
    <name type="scientific">Aroa virus</name>
    <dbReference type="NCBI Taxonomy" id="64303"/>
    <lineage>
        <taxon>Viruses</taxon>
        <taxon>Riboviria</taxon>
        <taxon>Orthornavirae</taxon>
        <taxon>Kitrinoviricota</taxon>
        <taxon>Flasuviricetes</taxon>
        <taxon>Amarillovirales</taxon>
        <taxon>Flaviviridae</taxon>
        <taxon>Orthoflavivirus</taxon>
        <taxon>Orthoflavivirus aroaense</taxon>
    </lineage>
</organism>
<evidence type="ECO:0000256" key="1">
    <source>
        <dbReference type="ARBA" id="ARBA00022484"/>
    </source>
</evidence>
<evidence type="ECO:0000256" key="2">
    <source>
        <dbReference type="ARBA" id="ARBA00022679"/>
    </source>
</evidence>